<comment type="catalytic activity">
    <reaction evidence="6">
        <text>L-threonyl-[protein] + ATP = 3-O-(5'-adenylyl)-L-threonyl-[protein] + diphosphate</text>
        <dbReference type="Rhea" id="RHEA:54292"/>
        <dbReference type="Rhea" id="RHEA-COMP:11060"/>
        <dbReference type="Rhea" id="RHEA-COMP:13847"/>
        <dbReference type="ChEBI" id="CHEBI:30013"/>
        <dbReference type="ChEBI" id="CHEBI:30616"/>
        <dbReference type="ChEBI" id="CHEBI:33019"/>
        <dbReference type="ChEBI" id="CHEBI:138113"/>
        <dbReference type="EC" id="2.7.7.108"/>
    </reaction>
</comment>
<dbReference type="InterPro" id="IPR036597">
    <property type="entry name" value="Fido-like_dom_sf"/>
</dbReference>
<dbReference type="Gene3D" id="1.10.3290.10">
    <property type="entry name" value="Fido-like domain"/>
    <property type="match status" value="1"/>
</dbReference>
<dbReference type="Proteomes" id="UP000051311">
    <property type="component" value="Unassembled WGS sequence"/>
</dbReference>
<protein>
    <recommendedName>
        <fullName evidence="5">protein adenylyltransferase</fullName>
        <ecNumber evidence="5">2.7.7.108</ecNumber>
    </recommendedName>
</protein>
<keyword evidence="2" id="KW-0548">Nucleotidyltransferase</keyword>
<dbReference type="STRING" id="1423748.FC37_GL001781"/>
<keyword evidence="9" id="KW-0132">Cell division</keyword>
<evidence type="ECO:0000256" key="3">
    <source>
        <dbReference type="ARBA" id="ARBA00022741"/>
    </source>
</evidence>
<evidence type="ECO:0000256" key="7">
    <source>
        <dbReference type="ARBA" id="ARBA00048696"/>
    </source>
</evidence>
<dbReference type="Pfam" id="PF02661">
    <property type="entry name" value="Fic"/>
    <property type="match status" value="1"/>
</dbReference>
<dbReference type="eggNOG" id="COG2184">
    <property type="taxonomic scope" value="Bacteria"/>
</dbReference>
<dbReference type="RefSeq" id="WP_025005781.1">
    <property type="nucleotide sequence ID" value="NZ_AZEL01000004.1"/>
</dbReference>
<dbReference type="PANTHER" id="PTHR39560:SF1">
    <property type="entry name" value="PROTEIN ADENYLYLTRANSFERASE FIC-RELATED"/>
    <property type="match status" value="1"/>
</dbReference>
<evidence type="ECO:0000256" key="1">
    <source>
        <dbReference type="ARBA" id="ARBA00022679"/>
    </source>
</evidence>
<evidence type="ECO:0000313" key="9">
    <source>
        <dbReference type="EMBL" id="KRL25132.1"/>
    </source>
</evidence>
<sequence>MAEDWISVTLYPNGTMKNKLGIRDAAELADLEFQISAERELLLLKEKVKVGQIEDLKKIHKIMFSPLYEWAGHYRKGDFRKGNTVFFPRERFDYAEEDINEAISNLPKKGPLTAENYASLIDKINFFHPFREGNGRSTRTFLQLFALEHEQAIDYPLTNEAMIVAENEADVAKIALLLKVKALAE</sequence>
<evidence type="ECO:0000256" key="4">
    <source>
        <dbReference type="ARBA" id="ARBA00022840"/>
    </source>
</evidence>
<dbReference type="PATRIC" id="fig|1423748.3.peg.1851"/>
<keyword evidence="4" id="KW-0067">ATP-binding</keyword>
<dbReference type="PROSITE" id="PS51459">
    <property type="entry name" value="FIDO"/>
    <property type="match status" value="1"/>
</dbReference>
<dbReference type="PANTHER" id="PTHR39560">
    <property type="entry name" value="PROTEIN ADENYLYLTRANSFERASE FIC-RELATED"/>
    <property type="match status" value="1"/>
</dbReference>
<dbReference type="SUPFAM" id="SSF140931">
    <property type="entry name" value="Fic-like"/>
    <property type="match status" value="1"/>
</dbReference>
<reference evidence="9 10" key="1">
    <citation type="journal article" date="2015" name="Genome Announc.">
        <title>Expanding the biotechnology potential of lactobacilli through comparative genomics of 213 strains and associated genera.</title>
        <authorList>
            <person name="Sun Z."/>
            <person name="Harris H.M."/>
            <person name="McCann A."/>
            <person name="Guo C."/>
            <person name="Argimon S."/>
            <person name="Zhang W."/>
            <person name="Yang X."/>
            <person name="Jeffery I.B."/>
            <person name="Cooney J.C."/>
            <person name="Kagawa T.F."/>
            <person name="Liu W."/>
            <person name="Song Y."/>
            <person name="Salvetti E."/>
            <person name="Wrobel A."/>
            <person name="Rasinkangas P."/>
            <person name="Parkhill J."/>
            <person name="Rea M.C."/>
            <person name="O'Sullivan O."/>
            <person name="Ritari J."/>
            <person name="Douillard F.P."/>
            <person name="Paul Ross R."/>
            <person name="Yang R."/>
            <person name="Briner A.E."/>
            <person name="Felis G.E."/>
            <person name="de Vos W.M."/>
            <person name="Barrangou R."/>
            <person name="Klaenhammer T.R."/>
            <person name="Caufield P.W."/>
            <person name="Cui Y."/>
            <person name="Zhang H."/>
            <person name="O'Toole P.W."/>
        </authorList>
    </citation>
    <scope>NUCLEOTIDE SEQUENCE [LARGE SCALE GENOMIC DNA]</scope>
    <source>
        <strain evidence="9 10">DSM 10532</strain>
    </source>
</reference>
<evidence type="ECO:0000256" key="6">
    <source>
        <dbReference type="ARBA" id="ARBA00047939"/>
    </source>
</evidence>
<accession>A0A0R1NZP3</accession>
<organism evidence="9 10">
    <name type="scientific">Lactobacillus gallinarum DSM 10532 = JCM 2011</name>
    <dbReference type="NCBI Taxonomy" id="1423748"/>
    <lineage>
        <taxon>Bacteria</taxon>
        <taxon>Bacillati</taxon>
        <taxon>Bacillota</taxon>
        <taxon>Bacilli</taxon>
        <taxon>Lactobacillales</taxon>
        <taxon>Lactobacillaceae</taxon>
        <taxon>Lactobacillus</taxon>
    </lineage>
</organism>
<dbReference type="EMBL" id="AZEL01000004">
    <property type="protein sequence ID" value="KRL25132.1"/>
    <property type="molecule type" value="Genomic_DNA"/>
</dbReference>
<dbReference type="InterPro" id="IPR003812">
    <property type="entry name" value="Fido"/>
</dbReference>
<evidence type="ECO:0000313" key="10">
    <source>
        <dbReference type="Proteomes" id="UP000051311"/>
    </source>
</evidence>
<dbReference type="GO" id="GO:0051301">
    <property type="term" value="P:cell division"/>
    <property type="evidence" value="ECO:0007669"/>
    <property type="project" value="UniProtKB-KW"/>
</dbReference>
<dbReference type="GO" id="GO:0051302">
    <property type="term" value="P:regulation of cell division"/>
    <property type="evidence" value="ECO:0007669"/>
    <property type="project" value="TreeGrafter"/>
</dbReference>
<dbReference type="EC" id="2.7.7.108" evidence="5"/>
<dbReference type="OrthoDB" id="9813719at2"/>
<keyword evidence="3" id="KW-0547">Nucleotide-binding</keyword>
<comment type="catalytic activity">
    <reaction evidence="7">
        <text>L-tyrosyl-[protein] + ATP = O-(5'-adenylyl)-L-tyrosyl-[protein] + diphosphate</text>
        <dbReference type="Rhea" id="RHEA:54288"/>
        <dbReference type="Rhea" id="RHEA-COMP:10136"/>
        <dbReference type="Rhea" id="RHEA-COMP:13846"/>
        <dbReference type="ChEBI" id="CHEBI:30616"/>
        <dbReference type="ChEBI" id="CHEBI:33019"/>
        <dbReference type="ChEBI" id="CHEBI:46858"/>
        <dbReference type="ChEBI" id="CHEBI:83624"/>
        <dbReference type="EC" id="2.7.7.108"/>
    </reaction>
</comment>
<keyword evidence="9" id="KW-0131">Cell cycle</keyword>
<keyword evidence="1" id="KW-0808">Transferase</keyword>
<gene>
    <name evidence="9" type="ORF">FC37_GL001781</name>
</gene>
<dbReference type="GO" id="GO:0005524">
    <property type="term" value="F:ATP binding"/>
    <property type="evidence" value="ECO:0007669"/>
    <property type="project" value="UniProtKB-KW"/>
</dbReference>
<evidence type="ECO:0000256" key="5">
    <source>
        <dbReference type="ARBA" id="ARBA00034531"/>
    </source>
</evidence>
<name>A0A0R1NZP3_9LACO</name>
<comment type="caution">
    <text evidence="9">The sequence shown here is derived from an EMBL/GenBank/DDBJ whole genome shotgun (WGS) entry which is preliminary data.</text>
</comment>
<evidence type="ECO:0000256" key="2">
    <source>
        <dbReference type="ARBA" id="ARBA00022695"/>
    </source>
</evidence>
<dbReference type="GO" id="GO:0070733">
    <property type="term" value="F:AMPylase activity"/>
    <property type="evidence" value="ECO:0007669"/>
    <property type="project" value="UniProtKB-EC"/>
</dbReference>
<dbReference type="AlphaFoldDB" id="A0A0R1NZP3"/>
<feature type="domain" description="Fido" evidence="8">
    <location>
        <begin position="51"/>
        <end position="185"/>
    </location>
</feature>
<proteinExistence type="predicted"/>
<evidence type="ECO:0000259" key="8">
    <source>
        <dbReference type="PROSITE" id="PS51459"/>
    </source>
</evidence>